<keyword evidence="1" id="KW-0812">Transmembrane</keyword>
<organism evidence="2 3">
    <name type="scientific">Elysia marginata</name>
    <dbReference type="NCBI Taxonomy" id="1093978"/>
    <lineage>
        <taxon>Eukaryota</taxon>
        <taxon>Metazoa</taxon>
        <taxon>Spiralia</taxon>
        <taxon>Lophotrochozoa</taxon>
        <taxon>Mollusca</taxon>
        <taxon>Gastropoda</taxon>
        <taxon>Heterobranchia</taxon>
        <taxon>Euthyneura</taxon>
        <taxon>Panpulmonata</taxon>
        <taxon>Sacoglossa</taxon>
        <taxon>Placobranchoidea</taxon>
        <taxon>Plakobranchidae</taxon>
        <taxon>Elysia</taxon>
    </lineage>
</organism>
<sequence>MDWPHSTKACFQRYRAGFRLESTSQLHLTRLEDLEHLRSIARNRQIWRKLATRIREAAEALPSDDWDAEGPLKRLPHMIHKMSVRIHGYQTDLSGVSSCVELLLVVVGVGVVVVVVVIVVVVVVVVVVVLVVVVVVVVKVVVVHVIVALAAVELISVEVLLVALAVVISMSVVVAN</sequence>
<accession>A0AAV4HH81</accession>
<evidence type="ECO:0000256" key="1">
    <source>
        <dbReference type="SAM" id="Phobius"/>
    </source>
</evidence>
<evidence type="ECO:0000313" key="3">
    <source>
        <dbReference type="Proteomes" id="UP000762676"/>
    </source>
</evidence>
<feature type="transmembrane region" description="Helical" evidence="1">
    <location>
        <begin position="141"/>
        <end position="174"/>
    </location>
</feature>
<reference evidence="2 3" key="1">
    <citation type="journal article" date="2021" name="Elife">
        <title>Chloroplast acquisition without the gene transfer in kleptoplastic sea slugs, Plakobranchus ocellatus.</title>
        <authorList>
            <person name="Maeda T."/>
            <person name="Takahashi S."/>
            <person name="Yoshida T."/>
            <person name="Shimamura S."/>
            <person name="Takaki Y."/>
            <person name="Nagai Y."/>
            <person name="Toyoda A."/>
            <person name="Suzuki Y."/>
            <person name="Arimoto A."/>
            <person name="Ishii H."/>
            <person name="Satoh N."/>
            <person name="Nishiyama T."/>
            <person name="Hasebe M."/>
            <person name="Maruyama T."/>
            <person name="Minagawa J."/>
            <person name="Obokata J."/>
            <person name="Shigenobu S."/>
        </authorList>
    </citation>
    <scope>NUCLEOTIDE SEQUENCE [LARGE SCALE GENOMIC DNA]</scope>
</reference>
<keyword evidence="3" id="KW-1185">Reference proteome</keyword>
<protein>
    <recommendedName>
        <fullName evidence="4">SAM domain-containing protein</fullName>
    </recommendedName>
</protein>
<gene>
    <name evidence="2" type="ORF">ElyMa_004460000</name>
</gene>
<evidence type="ECO:0008006" key="4">
    <source>
        <dbReference type="Google" id="ProtNLM"/>
    </source>
</evidence>
<evidence type="ECO:0000313" key="2">
    <source>
        <dbReference type="EMBL" id="GFR96775.1"/>
    </source>
</evidence>
<dbReference type="AlphaFoldDB" id="A0AAV4HH81"/>
<proteinExistence type="predicted"/>
<comment type="caution">
    <text evidence="2">The sequence shown here is derived from an EMBL/GenBank/DDBJ whole genome shotgun (WGS) entry which is preliminary data.</text>
</comment>
<keyword evidence="1" id="KW-1133">Transmembrane helix</keyword>
<dbReference type="Proteomes" id="UP000762676">
    <property type="component" value="Unassembled WGS sequence"/>
</dbReference>
<name>A0AAV4HH81_9GAST</name>
<dbReference type="EMBL" id="BMAT01009017">
    <property type="protein sequence ID" value="GFR96775.1"/>
    <property type="molecule type" value="Genomic_DNA"/>
</dbReference>
<feature type="transmembrane region" description="Helical" evidence="1">
    <location>
        <begin position="102"/>
        <end position="135"/>
    </location>
</feature>
<keyword evidence="1" id="KW-0472">Membrane</keyword>